<dbReference type="PANTHER" id="PTHR37153:SF1">
    <property type="entry name" value="HYPOTHETICAL LOC292874"/>
    <property type="match status" value="1"/>
</dbReference>
<dbReference type="Proteomes" id="UP000245119">
    <property type="component" value="Linkage Group LG6"/>
</dbReference>
<evidence type="ECO:0000313" key="2">
    <source>
        <dbReference type="EMBL" id="PVD28657.1"/>
    </source>
</evidence>
<comment type="caution">
    <text evidence="2">The sequence shown here is derived from an EMBL/GenBank/DDBJ whole genome shotgun (WGS) entry which is preliminary data.</text>
</comment>
<keyword evidence="3" id="KW-1185">Reference proteome</keyword>
<organism evidence="2 3">
    <name type="scientific">Pomacea canaliculata</name>
    <name type="common">Golden apple snail</name>
    <dbReference type="NCBI Taxonomy" id="400727"/>
    <lineage>
        <taxon>Eukaryota</taxon>
        <taxon>Metazoa</taxon>
        <taxon>Spiralia</taxon>
        <taxon>Lophotrochozoa</taxon>
        <taxon>Mollusca</taxon>
        <taxon>Gastropoda</taxon>
        <taxon>Caenogastropoda</taxon>
        <taxon>Architaenioglossa</taxon>
        <taxon>Ampullarioidea</taxon>
        <taxon>Ampullariidae</taxon>
        <taxon>Pomacea</taxon>
    </lineage>
</organism>
<reference evidence="2 3" key="1">
    <citation type="submission" date="2018-04" db="EMBL/GenBank/DDBJ databases">
        <title>The genome of golden apple snail Pomacea canaliculata provides insight into stress tolerance and invasive adaptation.</title>
        <authorList>
            <person name="Liu C."/>
            <person name="Liu B."/>
            <person name="Ren Y."/>
            <person name="Zhang Y."/>
            <person name="Wang H."/>
            <person name="Li S."/>
            <person name="Jiang F."/>
            <person name="Yin L."/>
            <person name="Zhang G."/>
            <person name="Qian W."/>
            <person name="Fan W."/>
        </authorList>
    </citation>
    <scope>NUCLEOTIDE SEQUENCE [LARGE SCALE GENOMIC DNA]</scope>
    <source>
        <strain evidence="2">SZHN2017</strain>
        <tissue evidence="2">Muscle</tissue>
    </source>
</reference>
<dbReference type="OrthoDB" id="6076093at2759"/>
<name>A0A2T7P5F8_POMCA</name>
<dbReference type="AlphaFoldDB" id="A0A2T7P5F8"/>
<proteinExistence type="predicted"/>
<accession>A0A2T7P5F8</accession>
<gene>
    <name evidence="2" type="ORF">C0Q70_11251</name>
</gene>
<dbReference type="OMA" id="VTHATIK"/>
<evidence type="ECO:0000256" key="1">
    <source>
        <dbReference type="SAM" id="MobiDB-lite"/>
    </source>
</evidence>
<dbReference type="PANTHER" id="PTHR37153">
    <property type="entry name" value="CHROMOSOME 19 C19ORF81 HOMOLOG"/>
    <property type="match status" value="1"/>
</dbReference>
<feature type="region of interest" description="Disordered" evidence="1">
    <location>
        <begin position="111"/>
        <end position="136"/>
    </location>
</feature>
<sequence>MPTSSQFQIINKFSSTYARSTRTLTVKDEQEAQRQKIYIAPCRRVFAFTSQLERQQTAEDDMRTFTFFPEMVSLAQLVTRPGLALGEMNADDIMKRLQELGWRREGEAARALAEKEKREEEKRRAEQNHESRKQEMLDLVNDPVLRRVSKKTQNIPKYTKPPDSRPTAVCFDIDGPSLTHSVVKFQMDTLIEDFDDFEVKVVSVEYQPRAIHIKGIDVENRWVITLDSQYAAARLSGSQLLFGTKEVIVRRYDDVIGFRI</sequence>
<evidence type="ECO:0000313" key="3">
    <source>
        <dbReference type="Proteomes" id="UP000245119"/>
    </source>
</evidence>
<protein>
    <submittedName>
        <fullName evidence="2">Uncharacterized protein</fullName>
    </submittedName>
</protein>
<dbReference type="InterPro" id="IPR031746">
    <property type="entry name" value="DUF4732"/>
</dbReference>
<dbReference type="EMBL" id="PZQS01000006">
    <property type="protein sequence ID" value="PVD28657.1"/>
    <property type="molecule type" value="Genomic_DNA"/>
</dbReference>